<evidence type="ECO:0000256" key="8">
    <source>
        <dbReference type="ARBA" id="ARBA00023288"/>
    </source>
</evidence>
<dbReference type="VEuPathDB" id="TriTrypDB:TRSC58_04432"/>
<dbReference type="InterPro" id="IPR005225">
    <property type="entry name" value="Small_GTP-bd"/>
</dbReference>
<protein>
    <recommendedName>
        <fullName evidence="2">Ras-related protein Rab-21</fullName>
    </recommendedName>
</protein>
<dbReference type="InterPro" id="IPR001806">
    <property type="entry name" value="Small_GTPase"/>
</dbReference>
<dbReference type="SMART" id="SM00174">
    <property type="entry name" value="RHO"/>
    <property type="match status" value="1"/>
</dbReference>
<evidence type="ECO:0000256" key="11">
    <source>
        <dbReference type="SAM" id="MobiDB-lite"/>
    </source>
</evidence>
<evidence type="ECO:0000313" key="12">
    <source>
        <dbReference type="EMBL" id="ESL07875.1"/>
    </source>
</evidence>
<comment type="caution">
    <text evidence="12">The sequence shown here is derived from an EMBL/GenBank/DDBJ whole genome shotgun (WGS) entry which is preliminary data.</text>
</comment>
<dbReference type="EMBL" id="AUPL01004432">
    <property type="protein sequence ID" value="ESL07875.1"/>
    <property type="molecule type" value="Genomic_DNA"/>
</dbReference>
<evidence type="ECO:0000256" key="2">
    <source>
        <dbReference type="ARBA" id="ARBA00014900"/>
    </source>
</evidence>
<evidence type="ECO:0000256" key="3">
    <source>
        <dbReference type="ARBA" id="ARBA00022448"/>
    </source>
</evidence>
<comment type="subcellular location">
    <subcellularLocation>
        <location evidence="10">Endomembrane system</location>
        <topology evidence="10">Lipid-anchor</topology>
    </subcellularLocation>
</comment>
<evidence type="ECO:0000313" key="13">
    <source>
        <dbReference type="Proteomes" id="UP000031737"/>
    </source>
</evidence>
<comment type="similarity">
    <text evidence="1">Belongs to the small GTPase superfamily. Rab family.</text>
</comment>
<proteinExistence type="inferred from homology"/>
<dbReference type="InterPro" id="IPR041833">
    <property type="entry name" value="Rab21"/>
</dbReference>
<dbReference type="Gene3D" id="3.40.50.300">
    <property type="entry name" value="P-loop containing nucleotide triphosphate hydrolases"/>
    <property type="match status" value="1"/>
</dbReference>
<evidence type="ECO:0000256" key="6">
    <source>
        <dbReference type="ARBA" id="ARBA00023134"/>
    </source>
</evidence>
<keyword evidence="8" id="KW-0449">Lipoprotein</keyword>
<dbReference type="PROSITE" id="PS51421">
    <property type="entry name" value="RAS"/>
    <property type="match status" value="1"/>
</dbReference>
<dbReference type="PANTHER" id="PTHR47978">
    <property type="match status" value="1"/>
</dbReference>
<evidence type="ECO:0000256" key="10">
    <source>
        <dbReference type="ARBA" id="ARBA00037868"/>
    </source>
</evidence>
<sequence>MLPGYKVILLGEGRVGKTSLVSRFVRDTYDENQGSTIQASMHTSADVPLLDGSGATVNLNVWDTAGQERFHALGPIYYRNADGALLVYDITDADTLEKVRLWIRELRAVVGNRIQLVICGNKSDLEEDRDIARETAVAFAKAQGALHFDTSAKTGENVAEAFQTLATAIAMASGGRGSGSGATRAGTAINPGSVAAAADRRRRRGLLRIEELQDEPVDSRGQAPTVGRGDANASPAVRGAAVVLASADYTYADTRRARGQGPATVSLRAAAAPITGRPSGSGGTRGCCT</sequence>
<keyword evidence="7" id="KW-0472">Membrane</keyword>
<evidence type="ECO:0000256" key="7">
    <source>
        <dbReference type="ARBA" id="ARBA00023136"/>
    </source>
</evidence>
<organism evidence="12 13">
    <name type="scientific">Trypanosoma rangeli SC58</name>
    <dbReference type="NCBI Taxonomy" id="429131"/>
    <lineage>
        <taxon>Eukaryota</taxon>
        <taxon>Discoba</taxon>
        <taxon>Euglenozoa</taxon>
        <taxon>Kinetoplastea</taxon>
        <taxon>Metakinetoplastina</taxon>
        <taxon>Trypanosomatida</taxon>
        <taxon>Trypanosomatidae</taxon>
        <taxon>Trypanosoma</taxon>
        <taxon>Herpetosoma</taxon>
    </lineage>
</organism>
<dbReference type="SMART" id="SM00176">
    <property type="entry name" value="RAN"/>
    <property type="match status" value="1"/>
</dbReference>
<feature type="region of interest" description="Disordered" evidence="11">
    <location>
        <begin position="212"/>
        <end position="233"/>
    </location>
</feature>
<dbReference type="NCBIfam" id="TIGR00231">
    <property type="entry name" value="small_GTP"/>
    <property type="match status" value="1"/>
</dbReference>
<keyword evidence="6" id="KW-0342">GTP-binding</keyword>
<dbReference type="OrthoDB" id="63533at2759"/>
<evidence type="ECO:0000256" key="1">
    <source>
        <dbReference type="ARBA" id="ARBA00006270"/>
    </source>
</evidence>
<gene>
    <name evidence="12" type="ORF">TRSC58_04432</name>
</gene>
<evidence type="ECO:0000256" key="5">
    <source>
        <dbReference type="ARBA" id="ARBA00022927"/>
    </source>
</evidence>
<keyword evidence="3" id="KW-0813">Transport</keyword>
<dbReference type="Proteomes" id="UP000031737">
    <property type="component" value="Unassembled WGS sequence"/>
</dbReference>
<dbReference type="SMART" id="SM00175">
    <property type="entry name" value="RAB"/>
    <property type="match status" value="1"/>
</dbReference>
<dbReference type="PRINTS" id="PR00449">
    <property type="entry name" value="RASTRNSFRMNG"/>
</dbReference>
<dbReference type="CDD" id="cd04123">
    <property type="entry name" value="Rab21"/>
    <property type="match status" value="1"/>
</dbReference>
<dbReference type="InterPro" id="IPR027417">
    <property type="entry name" value="P-loop_NTPase"/>
</dbReference>
<dbReference type="GO" id="GO:0012505">
    <property type="term" value="C:endomembrane system"/>
    <property type="evidence" value="ECO:0007669"/>
    <property type="project" value="UniProtKB-SubCell"/>
</dbReference>
<keyword evidence="5" id="KW-0653">Protein transport</keyword>
<dbReference type="FunFam" id="3.40.50.300:FF:000808">
    <property type="entry name" value="Small GTP-binding protein, putative"/>
    <property type="match status" value="1"/>
</dbReference>
<name>A0A061J0P1_TRYRA</name>
<evidence type="ECO:0000256" key="9">
    <source>
        <dbReference type="ARBA" id="ARBA00023289"/>
    </source>
</evidence>
<dbReference type="GO" id="GO:0003924">
    <property type="term" value="F:GTPase activity"/>
    <property type="evidence" value="ECO:0007669"/>
    <property type="project" value="InterPro"/>
</dbReference>
<dbReference type="AlphaFoldDB" id="A0A061J0P1"/>
<dbReference type="GO" id="GO:0032482">
    <property type="term" value="P:Rab protein signal transduction"/>
    <property type="evidence" value="ECO:0007669"/>
    <property type="project" value="InterPro"/>
</dbReference>
<dbReference type="SUPFAM" id="SSF52540">
    <property type="entry name" value="P-loop containing nucleoside triphosphate hydrolases"/>
    <property type="match status" value="1"/>
</dbReference>
<keyword evidence="9" id="KW-0636">Prenylation</keyword>
<dbReference type="GO" id="GO:0005525">
    <property type="term" value="F:GTP binding"/>
    <property type="evidence" value="ECO:0007669"/>
    <property type="project" value="UniProtKB-KW"/>
</dbReference>
<dbReference type="PROSITE" id="PS51419">
    <property type="entry name" value="RAB"/>
    <property type="match status" value="1"/>
</dbReference>
<keyword evidence="4" id="KW-0547">Nucleotide-binding</keyword>
<dbReference type="Pfam" id="PF00071">
    <property type="entry name" value="Ras"/>
    <property type="match status" value="1"/>
</dbReference>
<reference evidence="12 13" key="1">
    <citation type="submission" date="2013-07" db="EMBL/GenBank/DDBJ databases">
        <authorList>
            <person name="Stoco P.H."/>
            <person name="Wagner G."/>
            <person name="Gerber A."/>
            <person name="Zaha A."/>
            <person name="Thompson C."/>
            <person name="Bartholomeu D.C."/>
            <person name="Luckemeyer D.D."/>
            <person name="Bahia D."/>
            <person name="Loreto E."/>
            <person name="Prestes E.B."/>
            <person name="Lima F.M."/>
            <person name="Rodrigues-Luiz G."/>
            <person name="Vallejo G.A."/>
            <person name="Filho J.F."/>
            <person name="Monteiro K.M."/>
            <person name="Tyler K.M."/>
            <person name="de Almeida L.G."/>
            <person name="Ortiz M.F."/>
            <person name="Siervo M.A."/>
            <person name="de Moraes M.H."/>
            <person name="Cunha O.L."/>
            <person name="Mendonca-Neto R."/>
            <person name="Silva R."/>
            <person name="Teixeira S.M."/>
            <person name="Murta S.M."/>
            <person name="Sincero T.C."/>
            <person name="Mendes T.A."/>
            <person name="Urmenyi T.P."/>
            <person name="Silva V.G."/>
            <person name="da Rocha W.D."/>
            <person name="Andersson B."/>
            <person name="Romanha A.J."/>
            <person name="Steindel M."/>
            <person name="de Vasconcelos A.T."/>
            <person name="Grisard E.C."/>
        </authorList>
    </citation>
    <scope>NUCLEOTIDE SEQUENCE [LARGE SCALE GENOMIC DNA]</scope>
    <source>
        <strain evidence="12 13">SC58</strain>
    </source>
</reference>
<keyword evidence="13" id="KW-1185">Reference proteome</keyword>
<evidence type="ECO:0000256" key="4">
    <source>
        <dbReference type="ARBA" id="ARBA00022741"/>
    </source>
</evidence>
<dbReference type="GO" id="GO:0015031">
    <property type="term" value="P:protein transport"/>
    <property type="evidence" value="ECO:0007669"/>
    <property type="project" value="UniProtKB-KW"/>
</dbReference>
<dbReference type="SMART" id="SM00173">
    <property type="entry name" value="RAS"/>
    <property type="match status" value="1"/>
</dbReference>
<accession>A0A061J0P1</accession>